<comment type="caution">
    <text evidence="2">The sequence shown here is derived from an EMBL/GenBank/DDBJ whole genome shotgun (WGS) entry which is preliminary data.</text>
</comment>
<dbReference type="EMBL" id="JH668618">
    <property type="protein sequence ID" value="KAG6459332.1"/>
    <property type="molecule type" value="Genomic_DNA"/>
</dbReference>
<dbReference type="Proteomes" id="UP000791440">
    <property type="component" value="Unassembled WGS sequence"/>
</dbReference>
<reference evidence="2" key="2">
    <citation type="submission" date="2020-12" db="EMBL/GenBank/DDBJ databases">
        <authorList>
            <person name="Kanost M."/>
        </authorList>
    </citation>
    <scope>NUCLEOTIDE SEQUENCE</scope>
</reference>
<feature type="compositionally biased region" description="Basic and acidic residues" evidence="1">
    <location>
        <begin position="12"/>
        <end position="25"/>
    </location>
</feature>
<keyword evidence="3" id="KW-1185">Reference proteome</keyword>
<accession>A0A921ZM54</accession>
<sequence length="166" mass="17871">MNSGPRRLSGPESEHVSADGGLREHARNRRDRCVTQRAGPAPAPRGACLLPRGGPRARYISRQNTSIFARCVRPQRARLASVSRKGCRRRGVAVWRGVARCGAAGAWCRCRRCVVRPRAAGGAGAARPGRQLLGVRRAARVALLSLGASLQRCARELATRFATGQV</sequence>
<evidence type="ECO:0000313" key="2">
    <source>
        <dbReference type="EMBL" id="KAG6459332.1"/>
    </source>
</evidence>
<feature type="compositionally biased region" description="Low complexity" evidence="1">
    <location>
        <begin position="37"/>
        <end position="50"/>
    </location>
</feature>
<organism evidence="2 3">
    <name type="scientific">Manduca sexta</name>
    <name type="common">Tobacco hawkmoth</name>
    <name type="synonym">Tobacco hornworm</name>
    <dbReference type="NCBI Taxonomy" id="7130"/>
    <lineage>
        <taxon>Eukaryota</taxon>
        <taxon>Metazoa</taxon>
        <taxon>Ecdysozoa</taxon>
        <taxon>Arthropoda</taxon>
        <taxon>Hexapoda</taxon>
        <taxon>Insecta</taxon>
        <taxon>Pterygota</taxon>
        <taxon>Neoptera</taxon>
        <taxon>Endopterygota</taxon>
        <taxon>Lepidoptera</taxon>
        <taxon>Glossata</taxon>
        <taxon>Ditrysia</taxon>
        <taxon>Bombycoidea</taxon>
        <taxon>Sphingidae</taxon>
        <taxon>Sphinginae</taxon>
        <taxon>Sphingini</taxon>
        <taxon>Manduca</taxon>
    </lineage>
</organism>
<name>A0A921ZM54_MANSE</name>
<evidence type="ECO:0000256" key="1">
    <source>
        <dbReference type="SAM" id="MobiDB-lite"/>
    </source>
</evidence>
<feature type="region of interest" description="Disordered" evidence="1">
    <location>
        <begin position="1"/>
        <end position="50"/>
    </location>
</feature>
<gene>
    <name evidence="2" type="ORF">O3G_MSEX011342</name>
</gene>
<evidence type="ECO:0000313" key="3">
    <source>
        <dbReference type="Proteomes" id="UP000791440"/>
    </source>
</evidence>
<dbReference type="AlphaFoldDB" id="A0A921ZM54"/>
<reference evidence="2" key="1">
    <citation type="journal article" date="2016" name="Insect Biochem. Mol. Biol.">
        <title>Multifaceted biological insights from a draft genome sequence of the tobacco hornworm moth, Manduca sexta.</title>
        <authorList>
            <person name="Kanost M.R."/>
            <person name="Arrese E.L."/>
            <person name="Cao X."/>
            <person name="Chen Y.R."/>
            <person name="Chellapilla S."/>
            <person name="Goldsmith M.R."/>
            <person name="Grosse-Wilde E."/>
            <person name="Heckel D.G."/>
            <person name="Herndon N."/>
            <person name="Jiang H."/>
            <person name="Papanicolaou A."/>
            <person name="Qu J."/>
            <person name="Soulages J.L."/>
            <person name="Vogel H."/>
            <person name="Walters J."/>
            <person name="Waterhouse R.M."/>
            <person name="Ahn S.J."/>
            <person name="Almeida F.C."/>
            <person name="An C."/>
            <person name="Aqrawi P."/>
            <person name="Bretschneider A."/>
            <person name="Bryant W.B."/>
            <person name="Bucks S."/>
            <person name="Chao H."/>
            <person name="Chevignon G."/>
            <person name="Christen J.M."/>
            <person name="Clarke D.F."/>
            <person name="Dittmer N.T."/>
            <person name="Ferguson L.C.F."/>
            <person name="Garavelou S."/>
            <person name="Gordon K.H.J."/>
            <person name="Gunaratna R.T."/>
            <person name="Han Y."/>
            <person name="Hauser F."/>
            <person name="He Y."/>
            <person name="Heidel-Fischer H."/>
            <person name="Hirsh A."/>
            <person name="Hu Y."/>
            <person name="Jiang H."/>
            <person name="Kalra D."/>
            <person name="Klinner C."/>
            <person name="Konig C."/>
            <person name="Kovar C."/>
            <person name="Kroll A.R."/>
            <person name="Kuwar S.S."/>
            <person name="Lee S.L."/>
            <person name="Lehman R."/>
            <person name="Li K."/>
            <person name="Li Z."/>
            <person name="Liang H."/>
            <person name="Lovelace S."/>
            <person name="Lu Z."/>
            <person name="Mansfield J.H."/>
            <person name="McCulloch K.J."/>
            <person name="Mathew T."/>
            <person name="Morton B."/>
            <person name="Muzny D.M."/>
            <person name="Neunemann D."/>
            <person name="Ongeri F."/>
            <person name="Pauchet Y."/>
            <person name="Pu L.L."/>
            <person name="Pyrousis I."/>
            <person name="Rao X.J."/>
            <person name="Redding A."/>
            <person name="Roesel C."/>
            <person name="Sanchez-Gracia A."/>
            <person name="Schaack S."/>
            <person name="Shukla A."/>
            <person name="Tetreau G."/>
            <person name="Wang Y."/>
            <person name="Xiong G.H."/>
            <person name="Traut W."/>
            <person name="Walsh T.K."/>
            <person name="Worley K.C."/>
            <person name="Wu D."/>
            <person name="Wu W."/>
            <person name="Wu Y.Q."/>
            <person name="Zhang X."/>
            <person name="Zou Z."/>
            <person name="Zucker H."/>
            <person name="Briscoe A.D."/>
            <person name="Burmester T."/>
            <person name="Clem R.J."/>
            <person name="Feyereisen R."/>
            <person name="Grimmelikhuijzen C.J.P."/>
            <person name="Hamodrakas S.J."/>
            <person name="Hansson B.S."/>
            <person name="Huguet E."/>
            <person name="Jermiin L.S."/>
            <person name="Lan Q."/>
            <person name="Lehman H.K."/>
            <person name="Lorenzen M."/>
            <person name="Merzendorfer H."/>
            <person name="Michalopoulos I."/>
            <person name="Morton D.B."/>
            <person name="Muthukrishnan S."/>
            <person name="Oakeshott J.G."/>
            <person name="Palmer W."/>
            <person name="Park Y."/>
            <person name="Passarelli A.L."/>
            <person name="Rozas J."/>
            <person name="Schwartz L.M."/>
            <person name="Smith W."/>
            <person name="Southgate A."/>
            <person name="Vilcinskas A."/>
            <person name="Vogt R."/>
            <person name="Wang P."/>
            <person name="Werren J."/>
            <person name="Yu X.Q."/>
            <person name="Zhou J.J."/>
            <person name="Brown S.J."/>
            <person name="Scherer S.E."/>
            <person name="Richards S."/>
            <person name="Blissard G.W."/>
        </authorList>
    </citation>
    <scope>NUCLEOTIDE SEQUENCE</scope>
</reference>
<protein>
    <submittedName>
        <fullName evidence="2">Uncharacterized protein</fullName>
    </submittedName>
</protein>
<proteinExistence type="predicted"/>